<dbReference type="InterPro" id="IPR024465">
    <property type="entry name" value="DUF2399"/>
</dbReference>
<dbReference type="Pfam" id="PF09664">
    <property type="entry name" value="DUF2399"/>
    <property type="match status" value="1"/>
</dbReference>
<dbReference type="Proteomes" id="UP000830115">
    <property type="component" value="Chromosome"/>
</dbReference>
<keyword evidence="4" id="KW-1185">Reference proteome</keyword>
<feature type="domain" description="Conserved hypothetical protein CHP02679 N terminus" evidence="2">
    <location>
        <begin position="36"/>
        <end position="238"/>
    </location>
</feature>
<name>A0ABY4M6D0_9ACTN</name>
<sequence length="423" mass="44790">MTHSGTPPGERALRRPELRPLWQAVHDRLSSGRPVTRVRLGSLDDPQRHALADLLGLDRLPDARPSVLLTRLEEAVAETCGRTVRDVVAELVGPLVDRASERRRQEDERVGLWAWLDGHGTVRAQPALADWAAACRAAGLVGGSPERTRALLTDALAVLAALPAQGEPLPAFAARVLKGDSHALDDGTRLSSLVLRALATVHDTDPPQSAADRRALWDRAGIADDELSATVLAAGLRPLGNGLLARVACVCAEAGQAASLTLAQLRAPGTFTLTTGPAPVVHIVENPSVLALALRRFGPDCPPLVCTSGWPNSAAIRLLRVLADHGAALSYHGDFDGEGIRIAAYVLDKTPARPWRMTAADYRAAVARTPHGPSPGRLTEAPWDPELTMAMTEHGTAVVEELIADVLLEDLADAARLGGKGGN</sequence>
<proteinExistence type="predicted"/>
<evidence type="ECO:0000259" key="2">
    <source>
        <dbReference type="Pfam" id="PF11796"/>
    </source>
</evidence>
<evidence type="ECO:0000259" key="1">
    <source>
        <dbReference type="Pfam" id="PF09664"/>
    </source>
</evidence>
<reference evidence="3" key="1">
    <citation type="submission" date="2021-10" db="EMBL/GenBank/DDBJ databases">
        <title>Streptomyces nigrumlapis sp.nov.,an antimicrobial producing actinobacterium isolated from Black Gobi rocks.</title>
        <authorList>
            <person name="Wen Y."/>
            <person name="Zhang W."/>
            <person name="Liu X.G."/>
        </authorList>
    </citation>
    <scope>NUCLEOTIDE SEQUENCE</scope>
    <source>
        <strain evidence="3">ST13-2-2</strain>
    </source>
</reference>
<feature type="domain" description="DUF2399" evidence="1">
    <location>
        <begin position="259"/>
        <end position="411"/>
    </location>
</feature>
<dbReference type="InterPro" id="IPR024466">
    <property type="entry name" value="CHP02679_N"/>
</dbReference>
<dbReference type="EMBL" id="CP086322">
    <property type="protein sequence ID" value="UQA91936.1"/>
    <property type="molecule type" value="Genomic_DNA"/>
</dbReference>
<accession>A0ABY4M6D0</accession>
<protein>
    <submittedName>
        <fullName evidence="3">TIGR02679 family protein</fullName>
    </submittedName>
</protein>
<dbReference type="InterPro" id="IPR013495">
    <property type="entry name" value="CHP02679"/>
</dbReference>
<dbReference type="NCBIfam" id="TIGR02679">
    <property type="entry name" value="TIGR02679 family protein"/>
    <property type="match status" value="1"/>
</dbReference>
<evidence type="ECO:0000313" key="3">
    <source>
        <dbReference type="EMBL" id="UQA91936.1"/>
    </source>
</evidence>
<dbReference type="Pfam" id="PF11796">
    <property type="entry name" value="DUF3323"/>
    <property type="match status" value="1"/>
</dbReference>
<organism evidence="3 4">
    <name type="scientific">Streptomyces halobius</name>
    <dbReference type="NCBI Taxonomy" id="2879846"/>
    <lineage>
        <taxon>Bacteria</taxon>
        <taxon>Bacillati</taxon>
        <taxon>Actinomycetota</taxon>
        <taxon>Actinomycetes</taxon>
        <taxon>Kitasatosporales</taxon>
        <taxon>Streptomycetaceae</taxon>
        <taxon>Streptomyces</taxon>
    </lineage>
</organism>
<gene>
    <name evidence="3" type="ORF">K9S39_08780</name>
</gene>
<dbReference type="RefSeq" id="WP_248862751.1">
    <property type="nucleotide sequence ID" value="NZ_CP086322.1"/>
</dbReference>
<evidence type="ECO:0000313" key="4">
    <source>
        <dbReference type="Proteomes" id="UP000830115"/>
    </source>
</evidence>